<protein>
    <recommendedName>
        <fullName evidence="2">Antitoxin</fullName>
    </recommendedName>
</protein>
<organism evidence="3 4">
    <name type="scientific">Glycomyces albidus</name>
    <dbReference type="NCBI Taxonomy" id="2656774"/>
    <lineage>
        <taxon>Bacteria</taxon>
        <taxon>Bacillati</taxon>
        <taxon>Actinomycetota</taxon>
        <taxon>Actinomycetes</taxon>
        <taxon>Glycomycetales</taxon>
        <taxon>Glycomycetaceae</taxon>
        <taxon>Glycomyces</taxon>
    </lineage>
</organism>
<dbReference type="Gene3D" id="3.40.1620.10">
    <property type="entry name" value="YefM-like domain"/>
    <property type="match status" value="1"/>
</dbReference>
<dbReference type="AlphaFoldDB" id="A0A6L5G759"/>
<evidence type="ECO:0000313" key="3">
    <source>
        <dbReference type="EMBL" id="MQM25475.1"/>
    </source>
</evidence>
<comment type="caution">
    <text evidence="3">The sequence shown here is derived from an EMBL/GenBank/DDBJ whole genome shotgun (WGS) entry which is preliminary data.</text>
</comment>
<dbReference type="RefSeq" id="WP_153024615.1">
    <property type="nucleotide sequence ID" value="NZ_WIAO01000006.1"/>
</dbReference>
<dbReference type="SUPFAM" id="SSF143120">
    <property type="entry name" value="YefM-like"/>
    <property type="match status" value="1"/>
</dbReference>
<dbReference type="EMBL" id="WIAO01000006">
    <property type="protein sequence ID" value="MQM25475.1"/>
    <property type="molecule type" value="Genomic_DNA"/>
</dbReference>
<dbReference type="Pfam" id="PF02604">
    <property type="entry name" value="PhdYeFM_antitox"/>
    <property type="match status" value="1"/>
</dbReference>
<keyword evidence="4" id="KW-1185">Reference proteome</keyword>
<comment type="similarity">
    <text evidence="1 2">Belongs to the phD/YefM antitoxin family.</text>
</comment>
<gene>
    <name evidence="3" type="ORF">GFD30_07815</name>
</gene>
<dbReference type="InterPro" id="IPR036165">
    <property type="entry name" value="YefM-like_sf"/>
</dbReference>
<comment type="function">
    <text evidence="2">Antitoxin component of a type II toxin-antitoxin (TA) system.</text>
</comment>
<evidence type="ECO:0000313" key="4">
    <source>
        <dbReference type="Proteomes" id="UP000477750"/>
    </source>
</evidence>
<sequence length="93" mass="10544">MSRMITQKELRNDSAAVLRAAEAGEEIIVTRNGTPIARLMPLVDESPFVSSEVLKQTAAGLPRIDFKKFRESLSEAVDWEFRDPYDRRSDSDD</sequence>
<evidence type="ECO:0000256" key="2">
    <source>
        <dbReference type="RuleBase" id="RU362080"/>
    </source>
</evidence>
<name>A0A6L5G759_9ACTN</name>
<dbReference type="Proteomes" id="UP000477750">
    <property type="component" value="Unassembled WGS sequence"/>
</dbReference>
<accession>A0A6L5G759</accession>
<dbReference type="InterPro" id="IPR006442">
    <property type="entry name" value="Antitoxin_Phd/YefM"/>
</dbReference>
<dbReference type="NCBIfam" id="TIGR01552">
    <property type="entry name" value="phd_fam"/>
    <property type="match status" value="1"/>
</dbReference>
<proteinExistence type="inferred from homology"/>
<evidence type="ECO:0000256" key="1">
    <source>
        <dbReference type="ARBA" id="ARBA00009981"/>
    </source>
</evidence>
<reference evidence="3 4" key="1">
    <citation type="submission" date="2019-10" db="EMBL/GenBank/DDBJ databases">
        <title>Glycomyces albidus sp. nov., a novel actinomycete isolated from rhizosphere soil of wheat (Triticum aestivum L.).</title>
        <authorList>
            <person name="Qian L."/>
        </authorList>
    </citation>
    <scope>NUCLEOTIDE SEQUENCE [LARGE SCALE GENOMIC DNA]</scope>
    <source>
        <strain evidence="3 4">NEAU-7082</strain>
    </source>
</reference>